<keyword evidence="2" id="KW-1185">Reference proteome</keyword>
<accession>A0ABU3PUV1</accession>
<sequence length="323" mass="35399">MDDLNEPDLLARVAEVLTSLDLPPTKIAVDGESDLTVTVPTADGGQELHVDVRSQLPRGRRPGAGDVIATEHIATRTAERLRADERFFVDASGNAYIRLPGFLLDVRGRPRRTPARPVTGRAFTRSGARVLFALLVRPELAGTPVRRLAALSGVSIGTTSHVLDDLRRGGHLSSDGGRLLHLPRLAELWLATYQTTIRPHLQSARAAGPDLEWWREQAGPPDVALSGGAALARAGAPVTPSVALVYGTPPWAEIRRHARLRREEPWNVELRERFWSTELCDDPYLAPALLVYADAISGDDPRVATAAEEMWEDHADLRRFRVG</sequence>
<dbReference type="Proteomes" id="UP001268542">
    <property type="component" value="Unassembled WGS sequence"/>
</dbReference>
<reference evidence="1 2" key="1">
    <citation type="submission" date="2023-08" db="EMBL/GenBank/DDBJ databases">
        <title>Nocardioides seae sp. nov., a bacterium isolated from a soil.</title>
        <authorList>
            <person name="Wang X."/>
        </authorList>
    </citation>
    <scope>NUCLEOTIDE SEQUENCE [LARGE SCALE GENOMIC DNA]</scope>
    <source>
        <strain evidence="1 2">YZH12</strain>
    </source>
</reference>
<comment type="caution">
    <text evidence="1">The sequence shown here is derived from an EMBL/GenBank/DDBJ whole genome shotgun (WGS) entry which is preliminary data.</text>
</comment>
<evidence type="ECO:0000313" key="1">
    <source>
        <dbReference type="EMBL" id="MDT9593002.1"/>
    </source>
</evidence>
<dbReference type="EMBL" id="JAVYII010000003">
    <property type="protein sequence ID" value="MDT9593002.1"/>
    <property type="molecule type" value="Genomic_DNA"/>
</dbReference>
<protein>
    <submittedName>
        <fullName evidence="1">Type IV toxin-antitoxin system AbiEi family antitoxin</fullName>
    </submittedName>
</protein>
<dbReference type="RefSeq" id="WP_315732429.1">
    <property type="nucleotide sequence ID" value="NZ_JAVYII010000003.1"/>
</dbReference>
<gene>
    <name evidence="1" type="ORF">RDV89_07980</name>
</gene>
<dbReference type="Pfam" id="PF09952">
    <property type="entry name" value="AbiEi_2"/>
    <property type="match status" value="1"/>
</dbReference>
<name>A0ABU3PUV1_9ACTN</name>
<organism evidence="1 2">
    <name type="scientific">Nocardioides imazamoxiresistens</name>
    <dbReference type="NCBI Taxonomy" id="3231893"/>
    <lineage>
        <taxon>Bacteria</taxon>
        <taxon>Bacillati</taxon>
        <taxon>Actinomycetota</taxon>
        <taxon>Actinomycetes</taxon>
        <taxon>Propionibacteriales</taxon>
        <taxon>Nocardioidaceae</taxon>
        <taxon>Nocardioides</taxon>
    </lineage>
</organism>
<evidence type="ECO:0000313" key="2">
    <source>
        <dbReference type="Proteomes" id="UP001268542"/>
    </source>
</evidence>
<proteinExistence type="predicted"/>
<dbReference type="InterPro" id="IPR019238">
    <property type="entry name" value="AbiEi_2"/>
</dbReference>